<organism evidence="7 8">
    <name type="scientific">Cherax quadricarinatus</name>
    <name type="common">Australian red claw crayfish</name>
    <dbReference type="NCBI Taxonomy" id="27406"/>
    <lineage>
        <taxon>Eukaryota</taxon>
        <taxon>Metazoa</taxon>
        <taxon>Ecdysozoa</taxon>
        <taxon>Arthropoda</taxon>
        <taxon>Crustacea</taxon>
        <taxon>Multicrustacea</taxon>
        <taxon>Malacostraca</taxon>
        <taxon>Eumalacostraca</taxon>
        <taxon>Eucarida</taxon>
        <taxon>Decapoda</taxon>
        <taxon>Pleocyemata</taxon>
        <taxon>Astacidea</taxon>
        <taxon>Parastacoidea</taxon>
        <taxon>Parastacidae</taxon>
        <taxon>Cherax</taxon>
    </lineage>
</organism>
<accession>A0AAW0YEF5</accession>
<reference evidence="7 8" key="1">
    <citation type="journal article" date="2024" name="BMC Genomics">
        <title>Genome assembly of redclaw crayfish (Cherax quadricarinatus) provides insights into its immune adaptation and hypoxia tolerance.</title>
        <authorList>
            <person name="Liu Z."/>
            <person name="Zheng J."/>
            <person name="Li H."/>
            <person name="Fang K."/>
            <person name="Wang S."/>
            <person name="He J."/>
            <person name="Zhou D."/>
            <person name="Weng S."/>
            <person name="Chi M."/>
            <person name="Gu Z."/>
            <person name="He J."/>
            <person name="Li F."/>
            <person name="Wang M."/>
        </authorList>
    </citation>
    <scope>NUCLEOTIDE SEQUENCE [LARGE SCALE GENOMIC DNA]</scope>
    <source>
        <strain evidence="7">ZL_2023a</strain>
    </source>
</reference>
<dbReference type="InterPro" id="IPR038340">
    <property type="entry name" value="MRP-L47_sf"/>
</dbReference>
<name>A0AAW0YEF5_CHEQU</name>
<evidence type="ECO:0000313" key="8">
    <source>
        <dbReference type="Proteomes" id="UP001445076"/>
    </source>
</evidence>
<dbReference type="GO" id="GO:0003735">
    <property type="term" value="F:structural constituent of ribosome"/>
    <property type="evidence" value="ECO:0007669"/>
    <property type="project" value="InterPro"/>
</dbReference>
<dbReference type="AlphaFoldDB" id="A0AAW0YEF5"/>
<dbReference type="GO" id="GO:0005762">
    <property type="term" value="C:mitochondrial large ribosomal subunit"/>
    <property type="evidence" value="ECO:0007669"/>
    <property type="project" value="TreeGrafter"/>
</dbReference>
<dbReference type="PANTHER" id="PTHR21183:SF18">
    <property type="entry name" value="LARGE RIBOSOMAL SUBUNIT PROTEIN UL29M"/>
    <property type="match status" value="1"/>
</dbReference>
<comment type="caution">
    <text evidence="7">The sequence shown here is derived from an EMBL/GenBank/DDBJ whole genome shotgun (WGS) entry which is preliminary data.</text>
</comment>
<protein>
    <recommendedName>
        <fullName evidence="6">Large ribosomal subunit protein uL29m</fullName>
    </recommendedName>
</protein>
<dbReference type="GO" id="GO:0032543">
    <property type="term" value="P:mitochondrial translation"/>
    <property type="evidence" value="ECO:0007669"/>
    <property type="project" value="TreeGrafter"/>
</dbReference>
<keyword evidence="5" id="KW-0687">Ribonucleoprotein</keyword>
<keyword evidence="4" id="KW-0496">Mitochondrion</keyword>
<comment type="subcellular location">
    <subcellularLocation>
        <location evidence="1">Mitochondrion</location>
    </subcellularLocation>
</comment>
<dbReference type="Proteomes" id="UP001445076">
    <property type="component" value="Unassembled WGS sequence"/>
</dbReference>
<dbReference type="EMBL" id="JARKIK010000002">
    <property type="protein sequence ID" value="KAK8753740.1"/>
    <property type="molecule type" value="Genomic_DNA"/>
</dbReference>
<keyword evidence="3" id="KW-0689">Ribosomal protein</keyword>
<dbReference type="Pfam" id="PF06984">
    <property type="entry name" value="MRP-L47"/>
    <property type="match status" value="1"/>
</dbReference>
<dbReference type="Gene3D" id="6.10.330.20">
    <property type="match status" value="1"/>
</dbReference>
<sequence>MTTDKYFKILPNSAFIHTSGSHKALSEFFDNEKNWGESEVKVGRAWKLDELRIKSNEDLHKLWYVLLKEKNMLLTMEHAAQEENRLFPNPERIDKVEESMKNLEDVVKERNRAYWLLETGETGERPSSLIEDELGREVHKMFDEHPVPMDHESEDTISKWQDVRNFQRLMKEKEFLEKRRALRRVRSHVCKLLRRFPDVDMEKLQQQYPEVDVQALRKRKDSRGHHDKNLS</sequence>
<comment type="similarity">
    <text evidence="2">Belongs to the universal ribosomal protein uL29 family.</text>
</comment>
<proteinExistence type="inferred from homology"/>
<keyword evidence="8" id="KW-1185">Reference proteome</keyword>
<dbReference type="PANTHER" id="PTHR21183">
    <property type="entry name" value="RIBOSOMAL PROTEIN L47, MITOCHONDRIAL-RELATED"/>
    <property type="match status" value="1"/>
</dbReference>
<evidence type="ECO:0000256" key="6">
    <source>
        <dbReference type="ARBA" id="ARBA00035289"/>
    </source>
</evidence>
<evidence type="ECO:0000256" key="2">
    <source>
        <dbReference type="ARBA" id="ARBA00009254"/>
    </source>
</evidence>
<evidence type="ECO:0000313" key="7">
    <source>
        <dbReference type="EMBL" id="KAK8753740.1"/>
    </source>
</evidence>
<dbReference type="InterPro" id="IPR010729">
    <property type="entry name" value="Ribosomal_uL29_mit"/>
</dbReference>
<evidence type="ECO:0000256" key="4">
    <source>
        <dbReference type="ARBA" id="ARBA00023128"/>
    </source>
</evidence>
<evidence type="ECO:0000256" key="1">
    <source>
        <dbReference type="ARBA" id="ARBA00004173"/>
    </source>
</evidence>
<evidence type="ECO:0000256" key="3">
    <source>
        <dbReference type="ARBA" id="ARBA00022980"/>
    </source>
</evidence>
<gene>
    <name evidence="7" type="ORF">OTU49_001390</name>
</gene>
<evidence type="ECO:0000256" key="5">
    <source>
        <dbReference type="ARBA" id="ARBA00023274"/>
    </source>
</evidence>